<dbReference type="GO" id="GO:0032259">
    <property type="term" value="P:methylation"/>
    <property type="evidence" value="ECO:0007669"/>
    <property type="project" value="UniProtKB-KW"/>
</dbReference>
<dbReference type="AlphaFoldDB" id="X1NL71"/>
<dbReference type="GO" id="GO:0008168">
    <property type="term" value="F:methyltransferase activity"/>
    <property type="evidence" value="ECO:0007669"/>
    <property type="project" value="UniProtKB-KW"/>
</dbReference>
<evidence type="ECO:0000313" key="4">
    <source>
        <dbReference type="EMBL" id="GAI44363.1"/>
    </source>
</evidence>
<gene>
    <name evidence="4" type="ORF">S06H3_45037</name>
</gene>
<feature type="non-terminal residue" evidence="4">
    <location>
        <position position="209"/>
    </location>
</feature>
<evidence type="ECO:0008006" key="5">
    <source>
        <dbReference type="Google" id="ProtNLM"/>
    </source>
</evidence>
<organism evidence="4">
    <name type="scientific">marine sediment metagenome</name>
    <dbReference type="NCBI Taxonomy" id="412755"/>
    <lineage>
        <taxon>unclassified sequences</taxon>
        <taxon>metagenomes</taxon>
        <taxon>ecological metagenomes</taxon>
    </lineage>
</organism>
<proteinExistence type="inferred from homology"/>
<dbReference type="SUPFAM" id="SSF53335">
    <property type="entry name" value="S-adenosyl-L-methionine-dependent methyltransferases"/>
    <property type="match status" value="1"/>
</dbReference>
<dbReference type="InterPro" id="IPR029063">
    <property type="entry name" value="SAM-dependent_MTases_sf"/>
</dbReference>
<evidence type="ECO:0000256" key="1">
    <source>
        <dbReference type="ARBA" id="ARBA00008138"/>
    </source>
</evidence>
<reference evidence="4" key="1">
    <citation type="journal article" date="2014" name="Front. Microbiol.">
        <title>High frequency of phylogenetically diverse reductive dehalogenase-homologous genes in deep subseafloor sedimentary metagenomes.</title>
        <authorList>
            <person name="Kawai M."/>
            <person name="Futagami T."/>
            <person name="Toyoda A."/>
            <person name="Takaki Y."/>
            <person name="Nishi S."/>
            <person name="Hori S."/>
            <person name="Arai W."/>
            <person name="Tsubouchi T."/>
            <person name="Morono Y."/>
            <person name="Uchiyama I."/>
            <person name="Ito T."/>
            <person name="Fujiyama A."/>
            <person name="Inagaki F."/>
            <person name="Takami H."/>
        </authorList>
    </citation>
    <scope>NUCLEOTIDE SEQUENCE</scope>
    <source>
        <strain evidence="4">Expedition CK06-06</strain>
    </source>
</reference>
<keyword evidence="2" id="KW-0489">Methyltransferase</keyword>
<dbReference type="Gene3D" id="3.40.50.150">
    <property type="entry name" value="Vaccinia Virus protein VP39"/>
    <property type="match status" value="1"/>
</dbReference>
<dbReference type="PANTHER" id="PTHR43619">
    <property type="entry name" value="S-ADENOSYL-L-METHIONINE-DEPENDENT METHYLTRANSFERASE YKTD-RELATED"/>
    <property type="match status" value="1"/>
</dbReference>
<comment type="similarity">
    <text evidence="1">Belongs to the UPF0677 family.</text>
</comment>
<dbReference type="Pfam" id="PF04072">
    <property type="entry name" value="LCM"/>
    <property type="match status" value="1"/>
</dbReference>
<evidence type="ECO:0000256" key="3">
    <source>
        <dbReference type="ARBA" id="ARBA00022679"/>
    </source>
</evidence>
<comment type="caution">
    <text evidence="4">The sequence shown here is derived from an EMBL/GenBank/DDBJ whole genome shotgun (WGS) entry which is preliminary data.</text>
</comment>
<dbReference type="EMBL" id="BARV01028073">
    <property type="protein sequence ID" value="GAI44363.1"/>
    <property type="molecule type" value="Genomic_DNA"/>
</dbReference>
<dbReference type="NCBIfam" id="TIGR00027">
    <property type="entry name" value="mthyl_TIGR00027"/>
    <property type="match status" value="1"/>
</dbReference>
<protein>
    <recommendedName>
        <fullName evidence="5">S-adenosyl-L-methionine-dependent methyltransferase</fullName>
    </recommendedName>
</protein>
<accession>X1NL71</accession>
<keyword evidence="3" id="KW-0808">Transferase</keyword>
<dbReference type="InterPro" id="IPR007213">
    <property type="entry name" value="Ppm1/Ppm2/Tcmp"/>
</dbReference>
<dbReference type="InterPro" id="IPR011610">
    <property type="entry name" value="SAM_mthyl_Trfase_ML2640-like"/>
</dbReference>
<evidence type="ECO:0000256" key="2">
    <source>
        <dbReference type="ARBA" id="ARBA00022603"/>
    </source>
</evidence>
<name>X1NL71_9ZZZZ</name>
<dbReference type="PANTHER" id="PTHR43619:SF2">
    <property type="entry name" value="S-ADENOSYL-L-METHIONINE-DEPENDENT METHYLTRANSFERASES SUPERFAMILY PROTEIN"/>
    <property type="match status" value="1"/>
</dbReference>
<sequence length="209" mass="23562">MPSLSSTAYGAAFLRAAENLLPEDKRLFEDPYSERIMPPIYKLFVIIMRPPKIWNFLMNMREKSSPGIIGGIICRTRYIDDLLINAIKEGVGTVVNLGAGMDTRAFRIPGIENVKYFELDLPELLKVKSSNINKKIGELPSNVYLVPIDFNNQDPGEELKKAGYTLSSKTLFIWEGVTQYISREAIDNTIKYVAQASTGSRIVFTYVLE</sequence>